<feature type="domain" description="Glycosyltransferase 2-like" evidence="1">
    <location>
        <begin position="4"/>
        <end position="103"/>
    </location>
</feature>
<dbReference type="CDD" id="cd00761">
    <property type="entry name" value="Glyco_tranf_GTA_type"/>
    <property type="match status" value="1"/>
</dbReference>
<dbReference type="GO" id="GO:0016740">
    <property type="term" value="F:transferase activity"/>
    <property type="evidence" value="ECO:0007669"/>
    <property type="project" value="UniProtKB-KW"/>
</dbReference>
<dbReference type="PANTHER" id="PTHR33604">
    <property type="entry name" value="OSJNBA0004B13.7 PROTEIN"/>
    <property type="match status" value="1"/>
</dbReference>
<proteinExistence type="predicted"/>
<reference evidence="2" key="1">
    <citation type="journal article" date="2019" name="Front. Microbiol.">
        <title>O-Antigen Gene Clusters of Plesiomonas shigelloides Serogroups and Its Application in Development of a Molecular Serotyping Scheme.</title>
        <authorList>
            <person name="Xi D."/>
            <person name="Wang X."/>
            <person name="Ning K."/>
            <person name="Liu Q."/>
            <person name="Jing F."/>
            <person name="Guo X."/>
            <person name="Cao B."/>
        </authorList>
    </citation>
    <scope>NUCLEOTIDE SEQUENCE</scope>
    <source>
        <strain evidence="2">O10H41</strain>
    </source>
</reference>
<accession>A0A4D6U7C5</accession>
<sequence>MPIIVVAAFRRDKSLKRLLRSISNAYYPCDNIEVVISLDGGYSNEVYLAARDFEKKFTSGFVRVITRDENLGLRKHILECGDLSLDNGSCIILEDDLVVSRNFYLFACEAMKKFYSDENIAGISLYSQRYNEYANLPFEPNVDRSSDVYFMQMASSWGQLWTRNQWISFKKWYKLNAELDFSSLVCVPKAVSDWPGSSWKKYYSAYLILQNKFFVYPYQSFTSNCSDAGGTHNYEIISPVQVPINYTEKQYTDFKFINLSDAQVKYDGFMEAIIDDKVDICGIKASEISLDLYGTKPLMLLRERAFSISSKRTKENILSFPLRFKPNEANLFYPLPADEVGFFHLGKSNKFLSDNAHTKRENNFLMVKNAVYFNIENKSFLYGFVFSWLKKICLTLWGRK</sequence>
<evidence type="ECO:0000313" key="2">
    <source>
        <dbReference type="EMBL" id="QCH03132.1"/>
    </source>
</evidence>
<dbReference type="AlphaFoldDB" id="A0A4D6U7C5"/>
<gene>
    <name evidence="2" type="primary">gt</name>
</gene>
<dbReference type="PANTHER" id="PTHR33604:SF3">
    <property type="entry name" value="OSJNBA0004B13.7 PROTEIN"/>
    <property type="match status" value="1"/>
</dbReference>
<name>A0A4D6U7C5_PLESH</name>
<protein>
    <submittedName>
        <fullName evidence="2">Glycosyltransferase family 2 protein</fullName>
    </submittedName>
</protein>
<dbReference type="Pfam" id="PF00535">
    <property type="entry name" value="Glycos_transf_2"/>
    <property type="match status" value="1"/>
</dbReference>
<dbReference type="InterPro" id="IPR029044">
    <property type="entry name" value="Nucleotide-diphossugar_trans"/>
</dbReference>
<evidence type="ECO:0000259" key="1">
    <source>
        <dbReference type="Pfam" id="PF00535"/>
    </source>
</evidence>
<keyword evidence="2" id="KW-0808">Transferase</keyword>
<dbReference type="Gene3D" id="3.90.550.10">
    <property type="entry name" value="Spore Coat Polysaccharide Biosynthesis Protein SpsA, Chain A"/>
    <property type="match status" value="1"/>
</dbReference>
<dbReference type="SUPFAM" id="SSF53448">
    <property type="entry name" value="Nucleotide-diphospho-sugar transferases"/>
    <property type="match status" value="1"/>
</dbReference>
<organism evidence="2">
    <name type="scientific">Plesiomonas shigelloides</name>
    <name type="common">Aeromonas shigelloides</name>
    <dbReference type="NCBI Taxonomy" id="703"/>
    <lineage>
        <taxon>Bacteria</taxon>
        <taxon>Pseudomonadati</taxon>
        <taxon>Pseudomonadota</taxon>
        <taxon>Gammaproteobacteria</taxon>
        <taxon>Enterobacterales</taxon>
        <taxon>Enterobacteriaceae</taxon>
        <taxon>Plesiomonas</taxon>
    </lineage>
</organism>
<dbReference type="InterPro" id="IPR001173">
    <property type="entry name" value="Glyco_trans_2-like"/>
</dbReference>
<dbReference type="EMBL" id="MK551180">
    <property type="protein sequence ID" value="QCH03132.1"/>
    <property type="molecule type" value="Genomic_DNA"/>
</dbReference>